<dbReference type="EMBL" id="WXEY01000028">
    <property type="protein sequence ID" value="MZP31196.1"/>
    <property type="molecule type" value="Genomic_DNA"/>
</dbReference>
<feature type="region of interest" description="Disordered" evidence="2">
    <location>
        <begin position="28"/>
        <end position="79"/>
    </location>
</feature>
<dbReference type="OrthoDB" id="9808253at2"/>
<accession>A0A845L668</accession>
<dbReference type="PROSITE" id="PS51257">
    <property type="entry name" value="PROKAR_LIPOPROTEIN"/>
    <property type="match status" value="1"/>
</dbReference>
<dbReference type="RefSeq" id="WP_161259716.1">
    <property type="nucleotide sequence ID" value="NZ_WXEY01000028.1"/>
</dbReference>
<proteinExistence type="predicted"/>
<name>A0A845L668_9FIRM</name>
<evidence type="ECO:0000313" key="7">
    <source>
        <dbReference type="Proteomes" id="UP000463470"/>
    </source>
</evidence>
<keyword evidence="3" id="KW-0472">Membrane</keyword>
<feature type="domain" description="DUF4349" evidence="5">
    <location>
        <begin position="79"/>
        <end position="291"/>
    </location>
</feature>
<feature type="compositionally biased region" description="Polar residues" evidence="2">
    <location>
        <begin position="36"/>
        <end position="49"/>
    </location>
</feature>
<keyword evidence="7" id="KW-1185">Reference proteome</keyword>
<evidence type="ECO:0000256" key="4">
    <source>
        <dbReference type="SAM" id="SignalP"/>
    </source>
</evidence>
<gene>
    <name evidence="6" type="ORF">GTO91_15925</name>
</gene>
<organism evidence="6 7">
    <name type="scientific">Heliomicrobium undosum</name>
    <dbReference type="NCBI Taxonomy" id="121734"/>
    <lineage>
        <taxon>Bacteria</taxon>
        <taxon>Bacillati</taxon>
        <taxon>Bacillota</taxon>
        <taxon>Clostridia</taxon>
        <taxon>Eubacteriales</taxon>
        <taxon>Heliobacteriaceae</taxon>
        <taxon>Heliomicrobium</taxon>
    </lineage>
</organism>
<evidence type="ECO:0000256" key="3">
    <source>
        <dbReference type="SAM" id="Phobius"/>
    </source>
</evidence>
<dbReference type="Proteomes" id="UP000463470">
    <property type="component" value="Unassembled WGS sequence"/>
</dbReference>
<dbReference type="Pfam" id="PF14257">
    <property type="entry name" value="DUF4349"/>
    <property type="match status" value="1"/>
</dbReference>
<feature type="chain" id="PRO_5032851030" evidence="4">
    <location>
        <begin position="28"/>
        <end position="303"/>
    </location>
</feature>
<feature type="signal peptide" evidence="4">
    <location>
        <begin position="1"/>
        <end position="27"/>
    </location>
</feature>
<evidence type="ECO:0000256" key="1">
    <source>
        <dbReference type="SAM" id="Coils"/>
    </source>
</evidence>
<keyword evidence="3" id="KW-1133">Transmembrane helix</keyword>
<dbReference type="InterPro" id="IPR025645">
    <property type="entry name" value="DUF4349"/>
</dbReference>
<evidence type="ECO:0000259" key="5">
    <source>
        <dbReference type="Pfam" id="PF14257"/>
    </source>
</evidence>
<keyword evidence="1" id="KW-0175">Coiled coil</keyword>
<comment type="caution">
    <text evidence="6">The sequence shown here is derived from an EMBL/GenBank/DDBJ whole genome shotgun (WGS) entry which is preliminary data.</text>
</comment>
<feature type="transmembrane region" description="Helical" evidence="3">
    <location>
        <begin position="265"/>
        <end position="291"/>
    </location>
</feature>
<sequence length="303" mass="33043">MRLPPLFRCLSLSLCLILLLTLSGCGASSRSDSSNPEKNQAGGSPSSAPHNGVAEQAAADKASPEGGKAPIPPAGVNDRKMTYTVDMDLRVENMETAQAQVQEIFRSLGGYILEGNMHTTGNNPTAIVKGRVPAPRLDEALQDITQAGKVLSQTMNTKDVTDQLVDWQARLNALKEKERRLLRLVDTAGELKTILELEREIASTRGEIESLNGRLQGLEKSVEMSTITVKLQERPVNPGVQTSIWSGFGVEMGGALSTSLNAFSYLLKTALLAAIFFLPFGLLGWGGYWLYKRWKDRRKDSPE</sequence>
<keyword evidence="4" id="KW-0732">Signal</keyword>
<protein>
    <submittedName>
        <fullName evidence="6">DUF4349 domain-containing protein</fullName>
    </submittedName>
</protein>
<keyword evidence="3" id="KW-0812">Transmembrane</keyword>
<feature type="coiled-coil region" evidence="1">
    <location>
        <begin position="157"/>
        <end position="221"/>
    </location>
</feature>
<evidence type="ECO:0000256" key="2">
    <source>
        <dbReference type="SAM" id="MobiDB-lite"/>
    </source>
</evidence>
<reference evidence="6 7" key="1">
    <citation type="submission" date="2020-01" db="EMBL/GenBank/DDBJ databases">
        <title>Whole-genome sequence of Heliobacterium undosum DSM 13378.</title>
        <authorList>
            <person name="Kyndt J.A."/>
            <person name="Meyer T.E."/>
        </authorList>
    </citation>
    <scope>NUCLEOTIDE SEQUENCE [LARGE SCALE GENOMIC DNA]</scope>
    <source>
        <strain evidence="6 7">DSM 13378</strain>
    </source>
</reference>
<dbReference type="AlphaFoldDB" id="A0A845L668"/>
<evidence type="ECO:0000313" key="6">
    <source>
        <dbReference type="EMBL" id="MZP31196.1"/>
    </source>
</evidence>